<feature type="compositionally biased region" description="Basic and acidic residues" evidence="1">
    <location>
        <begin position="51"/>
        <end position="69"/>
    </location>
</feature>
<gene>
    <name evidence="2" type="ORF">Tco025E_02753</name>
</gene>
<name>A0A3R7LZS4_9TRYP</name>
<feature type="region of interest" description="Disordered" evidence="1">
    <location>
        <begin position="18"/>
        <end position="71"/>
    </location>
</feature>
<dbReference type="RefSeq" id="XP_029230246.1">
    <property type="nucleotide sequence ID" value="XM_029369676.1"/>
</dbReference>
<proteinExistence type="predicted"/>
<accession>A0A3R7LZS4</accession>
<feature type="compositionally biased region" description="Low complexity" evidence="1">
    <location>
        <begin position="36"/>
        <end position="47"/>
    </location>
</feature>
<organism evidence="2 3">
    <name type="scientific">Trypanosoma conorhini</name>
    <dbReference type="NCBI Taxonomy" id="83891"/>
    <lineage>
        <taxon>Eukaryota</taxon>
        <taxon>Discoba</taxon>
        <taxon>Euglenozoa</taxon>
        <taxon>Kinetoplastea</taxon>
        <taxon>Metakinetoplastina</taxon>
        <taxon>Trypanosomatida</taxon>
        <taxon>Trypanosomatidae</taxon>
        <taxon>Trypanosoma</taxon>
    </lineage>
</organism>
<dbReference type="Proteomes" id="UP000284403">
    <property type="component" value="Unassembled WGS sequence"/>
</dbReference>
<dbReference type="AlphaFoldDB" id="A0A3R7LZS4"/>
<protein>
    <submittedName>
        <fullName evidence="2">Uncharacterized protein</fullName>
    </submittedName>
</protein>
<dbReference type="EMBL" id="MKKU01000112">
    <property type="protein sequence ID" value="RNF23780.1"/>
    <property type="molecule type" value="Genomic_DNA"/>
</dbReference>
<evidence type="ECO:0000313" key="3">
    <source>
        <dbReference type="Proteomes" id="UP000284403"/>
    </source>
</evidence>
<sequence length="103" mass="11056">MPLLHFYHQLDATMMVMRRMPSPPPPPPPAPPPPTTTTALEATAGAAYRSHAPDSRHVRTPIRSDHSNTDRMGGLFHRDDALALLVAAVELNDNGGAVLSVAD</sequence>
<evidence type="ECO:0000256" key="1">
    <source>
        <dbReference type="SAM" id="MobiDB-lite"/>
    </source>
</evidence>
<keyword evidence="3" id="KW-1185">Reference proteome</keyword>
<reference evidence="2 3" key="1">
    <citation type="journal article" date="2018" name="BMC Genomics">
        <title>Genomic comparison of Trypanosoma conorhini and Trypanosoma rangeli to Trypanosoma cruzi strains of high and low virulence.</title>
        <authorList>
            <person name="Bradwell K.R."/>
            <person name="Koparde V.N."/>
            <person name="Matveyev A.V."/>
            <person name="Serrano M.G."/>
            <person name="Alves J.M."/>
            <person name="Parikh H."/>
            <person name="Huang B."/>
            <person name="Lee V."/>
            <person name="Espinosa-Alvarez O."/>
            <person name="Ortiz P.A."/>
            <person name="Costa-Martins A.G."/>
            <person name="Teixeira M.M."/>
            <person name="Buck G.A."/>
        </authorList>
    </citation>
    <scope>NUCLEOTIDE SEQUENCE [LARGE SCALE GENOMIC DNA]</scope>
    <source>
        <strain evidence="2 3">025E</strain>
    </source>
</reference>
<comment type="caution">
    <text evidence="2">The sequence shown here is derived from an EMBL/GenBank/DDBJ whole genome shotgun (WGS) entry which is preliminary data.</text>
</comment>
<dbReference type="GeneID" id="40316364"/>
<feature type="compositionally biased region" description="Pro residues" evidence="1">
    <location>
        <begin position="21"/>
        <end position="35"/>
    </location>
</feature>
<evidence type="ECO:0000313" key="2">
    <source>
        <dbReference type="EMBL" id="RNF23780.1"/>
    </source>
</evidence>